<reference evidence="5 6" key="2">
    <citation type="journal article" date="2016" name="Genome Announc.">
        <title>Permanent Draft Genome Sequences for Two Variants of Frankia sp. Strain CpI1, the First Frankia Strain Isolated from Root Nodules of Comptonia peregrina.</title>
        <authorList>
            <person name="Oshone R."/>
            <person name="Hurst S.G.IV."/>
            <person name="Abebe-Akele F."/>
            <person name="Simpson S."/>
            <person name="Morris K."/>
            <person name="Thomas W.K."/>
            <person name="Tisa L.S."/>
        </authorList>
    </citation>
    <scope>NUCLEOTIDE SEQUENCE [LARGE SCALE GENOMIC DNA]</scope>
    <source>
        <strain evidence="6">CpI1-S</strain>
    </source>
</reference>
<dbReference type="GO" id="GO:0071949">
    <property type="term" value="F:FAD binding"/>
    <property type="evidence" value="ECO:0007669"/>
    <property type="project" value="InterPro"/>
</dbReference>
<dbReference type="PATRIC" id="fig|1502723.3.peg.5945"/>
<comment type="caution">
    <text evidence="5">The sequence shown here is derived from an EMBL/GenBank/DDBJ whole genome shotgun (WGS) entry which is preliminary data.</text>
</comment>
<dbReference type="Gene3D" id="3.50.50.60">
    <property type="entry name" value="FAD/NAD(P)-binding domain"/>
    <property type="match status" value="1"/>
</dbReference>
<evidence type="ECO:0000313" key="5">
    <source>
        <dbReference type="EMBL" id="KJE20190.1"/>
    </source>
</evidence>
<name>A0A0D8B7U8_9ACTN</name>
<dbReference type="Proteomes" id="UP000032545">
    <property type="component" value="Unassembled WGS sequence"/>
</dbReference>
<gene>
    <name evidence="5" type="ORF">FF36_05521</name>
</gene>
<evidence type="ECO:0000256" key="1">
    <source>
        <dbReference type="ARBA" id="ARBA00001974"/>
    </source>
</evidence>
<dbReference type="SUPFAM" id="SSF51905">
    <property type="entry name" value="FAD/NAD(P)-binding domain"/>
    <property type="match status" value="1"/>
</dbReference>
<dbReference type="Pfam" id="PF01494">
    <property type="entry name" value="FAD_binding_3"/>
    <property type="match status" value="1"/>
</dbReference>
<dbReference type="PANTHER" id="PTHR43004:SF19">
    <property type="entry name" value="BINDING MONOOXYGENASE, PUTATIVE (JCVI)-RELATED"/>
    <property type="match status" value="1"/>
</dbReference>
<dbReference type="GO" id="GO:0016709">
    <property type="term" value="F:oxidoreductase activity, acting on paired donors, with incorporation or reduction of molecular oxygen, NAD(P)H as one donor, and incorporation of one atom of oxygen"/>
    <property type="evidence" value="ECO:0007669"/>
    <property type="project" value="UniProtKB-ARBA"/>
</dbReference>
<dbReference type="InterPro" id="IPR036188">
    <property type="entry name" value="FAD/NAD-bd_sf"/>
</dbReference>
<keyword evidence="3" id="KW-0274">FAD</keyword>
<proteinExistence type="predicted"/>
<organism evidence="5 6">
    <name type="scientific">Frankia torreyi</name>
    <dbReference type="NCBI Taxonomy" id="1856"/>
    <lineage>
        <taxon>Bacteria</taxon>
        <taxon>Bacillati</taxon>
        <taxon>Actinomycetota</taxon>
        <taxon>Actinomycetes</taxon>
        <taxon>Frankiales</taxon>
        <taxon>Frankiaceae</taxon>
        <taxon>Frankia</taxon>
    </lineage>
</organism>
<protein>
    <submittedName>
        <fullName evidence="5">2-polyprenyl-6-methoxyphenol hydroxylase-like oxidoreductase</fullName>
    </submittedName>
</protein>
<evidence type="ECO:0000256" key="2">
    <source>
        <dbReference type="ARBA" id="ARBA00022630"/>
    </source>
</evidence>
<comment type="cofactor">
    <cofactor evidence="1">
        <name>FAD</name>
        <dbReference type="ChEBI" id="CHEBI:57692"/>
    </cofactor>
</comment>
<evidence type="ECO:0000259" key="4">
    <source>
        <dbReference type="Pfam" id="PF01494"/>
    </source>
</evidence>
<evidence type="ECO:0000256" key="3">
    <source>
        <dbReference type="ARBA" id="ARBA00022827"/>
    </source>
</evidence>
<dbReference type="PANTHER" id="PTHR43004">
    <property type="entry name" value="TRK SYSTEM POTASSIUM UPTAKE PROTEIN"/>
    <property type="match status" value="1"/>
</dbReference>
<dbReference type="AlphaFoldDB" id="A0A0D8B7U8"/>
<dbReference type="OrthoDB" id="3647401at2"/>
<dbReference type="InterPro" id="IPR050641">
    <property type="entry name" value="RIFMO-like"/>
</dbReference>
<reference evidence="6" key="1">
    <citation type="submission" date="2015-02" db="EMBL/GenBank/DDBJ databases">
        <title>Draft Genome of Frankia sp. CpI1-S.</title>
        <authorList>
            <person name="Oshone R.T."/>
            <person name="Ngom M."/>
            <person name="Ghodhbane-Gtari F."/>
            <person name="Gtari M."/>
            <person name="Morris K."/>
            <person name="Thomas K."/>
            <person name="Sen A."/>
            <person name="Tisa L.S."/>
        </authorList>
    </citation>
    <scope>NUCLEOTIDE SEQUENCE [LARGE SCALE GENOMIC DNA]</scope>
    <source>
        <strain evidence="6">CpI1-S</strain>
    </source>
</reference>
<dbReference type="Gene3D" id="3.40.30.120">
    <property type="match status" value="1"/>
</dbReference>
<accession>A0A0D8B7U8</accession>
<sequence>MLASELRLHKVPTILLERFAEPSGYSRSLTLHARSAQVFEQRGLHWFEGYPPVPSYNFGLIEIQDYIDPSLLPLLVPQRDIERRLEERAASLGADIRRGQTVVGLRQDQDGVDVTVEQEDGTVYQLRADYVVGCDGGGSTVRKLAGIGFPGTSSTANGLTADVITADKQGFVSPTLNQNGMFAVVPLGPELYRVTALELGVEGSRDGVEPTVQEFQEKFKRVSGSELGILNTGEIRWLSRFGNATRLADSYREGRVLLAGDSCHIHFPVSGQGLNTGIQDALNLGWKLAAQVNGWATPGLLDTYEAERRPVGARVCWNTRAQDALLHPLDRLEPLRGLLGELVRLEAVNRYLTDMVTGVGIRYDVTVFGTDPGESSLLGRTVPDDVVASATAANGGVSPLFEGRGLLLSWEEEESPKATAADWEGRVDPTIMPRPAGVAAAVLLVRPDGYVVHADPTGDPESLRQALAAWFGVPATIS</sequence>
<dbReference type="EMBL" id="JYFN01000068">
    <property type="protein sequence ID" value="KJE20190.1"/>
    <property type="molecule type" value="Genomic_DNA"/>
</dbReference>
<dbReference type="Gene3D" id="3.30.70.2450">
    <property type="match status" value="1"/>
</dbReference>
<keyword evidence="6" id="KW-1185">Reference proteome</keyword>
<feature type="domain" description="FAD-binding" evidence="4">
    <location>
        <begin position="1"/>
        <end position="316"/>
    </location>
</feature>
<evidence type="ECO:0000313" key="6">
    <source>
        <dbReference type="Proteomes" id="UP000032545"/>
    </source>
</evidence>
<dbReference type="Pfam" id="PF21274">
    <property type="entry name" value="Rng_hyd_C"/>
    <property type="match status" value="1"/>
</dbReference>
<dbReference type="InterPro" id="IPR002938">
    <property type="entry name" value="FAD-bd"/>
</dbReference>
<dbReference type="PRINTS" id="PR00420">
    <property type="entry name" value="RNGMNOXGNASE"/>
</dbReference>
<keyword evidence="2" id="KW-0285">Flavoprotein</keyword>